<dbReference type="PROSITE" id="PS50042">
    <property type="entry name" value="CNMP_BINDING_3"/>
    <property type="match status" value="2"/>
</dbReference>
<dbReference type="Gene3D" id="2.60.120.10">
    <property type="entry name" value="Jelly Rolls"/>
    <property type="match status" value="2"/>
</dbReference>
<evidence type="ECO:0000256" key="2">
    <source>
        <dbReference type="ARBA" id="ARBA00023303"/>
    </source>
</evidence>
<keyword evidence="1" id="KW-0813">Transport</keyword>
<feature type="transmembrane region" description="Helical" evidence="3">
    <location>
        <begin position="663"/>
        <end position="681"/>
    </location>
</feature>
<evidence type="ECO:0000259" key="4">
    <source>
        <dbReference type="PROSITE" id="PS50042"/>
    </source>
</evidence>
<dbReference type="CDD" id="cd00038">
    <property type="entry name" value="CAP_ED"/>
    <property type="match status" value="2"/>
</dbReference>
<evidence type="ECO:0000313" key="6">
    <source>
        <dbReference type="Proteomes" id="UP000290289"/>
    </source>
</evidence>
<sequence>MAMEVQIPRLHHCDLEKNAAEKFPKNIREALKKFPKKKHLDLREFVLQRWNQIVLVFCVIALSTDPLFLYLLTVNNEQNCLTLDKTLATVTALLRFSIDFFYIFHIIFQFRASNVAHSFQASRQGESVAETRARARKYLLMYLLLDMLIILPLPQVLVFAVIPKTKHSRAFFVASISKNMFVLQYLLRVFRICSSLKVALRGSSILAESAWANLFLFMLAGHVTGAFWYFFSIERITKCWGEACEYHGGAHCYLFCDDTFAAKAFADDSCSTNTTNSGIYSDALESIVLDSTPFVKRISYCFWWGIQNLSSLGQSLKPTTIYIWEIYFSLVVSITGLVLLAILAGNLQKYVLSKIARSEEMRLKKPEIELWMYFHSLPGSLKARIWQSMKHKLKENIRIDVENFLHLLPVELCKDIKWHLCSGPLREVPILQTMDEQLLEAICKHLTPVLYAKNSIIFHEGEPLAEMLFVTRGKLLTYTASATARVRFLGKGDYFGEELFDWVLINCASLSNFPLSTETVKAQTEVEVFVLRAQQLKTVVSKFWWLFTKEQRRHSSLNTSFNVEQWKPRAAYALQAAWRRHKKETSTVRRRQKFPKNIREALKKFPKKRLLDLREFVLQRWNQILLVYCVMALSTDPLFFYLITVNKEQNCLTKDRTLGTVTALLRFIIDIFYIFHIIFQFRASIVSHSFQASRQGESVTKTRARARKYLLMYLPVDMLIILPIPQVLVFAVIPKLKHMGLKASLWNNMFVHQYILRVFRIGSLLKVAQRGSSILAESAWADLFLFMLAGHVIGAFWYIFSIERVVMCWEESCEYHGGAHCYLFCDDTFAANAFVYNSCSTNTKKFGIYSDALESIVLDSTPFVKRISYCFWWGIQNLSSLGQSLKPTTAYVWEINFSVIVSISGLVLLAILAGNLQKYLLSKVARSEEMRLKEQEIELWMYYHSLPRSLKARIWQSMKHKLKENIRIDVENFLHLLPVELCKDIKWHLCSGPLREVPILQTMDEQLLFAICKHLTPVRYAKNSIIFHEGEPLAEMLFVTRGKLLTYTASATARVRFLGKCDFYGEDLFDWVLINCASLSNFPLSTETVKAQTEVEVFVLRAQQLKTVVSKFWWLFNKEQRRHSNLNTSFNVEQWKPRAAYALQAAWRRHKKETSTVRRRR</sequence>
<keyword evidence="2" id="KW-0407">Ion channel</keyword>
<keyword evidence="3" id="KW-0472">Membrane</keyword>
<proteinExistence type="predicted"/>
<evidence type="ECO:0000256" key="1">
    <source>
        <dbReference type="ARBA" id="ARBA00023286"/>
    </source>
</evidence>
<keyword evidence="1" id="KW-1071">Ligand-gated ion channel</keyword>
<feature type="transmembrane region" description="Helical" evidence="3">
    <location>
        <begin position="624"/>
        <end position="643"/>
    </location>
</feature>
<feature type="transmembrane region" description="Helical" evidence="3">
    <location>
        <begin position="53"/>
        <end position="72"/>
    </location>
</feature>
<accession>A0A498KM96</accession>
<keyword evidence="1" id="KW-0406">Ion transport</keyword>
<feature type="transmembrane region" description="Helical" evidence="3">
    <location>
        <begin position="168"/>
        <end position="190"/>
    </location>
</feature>
<dbReference type="SUPFAM" id="SSF51206">
    <property type="entry name" value="cAMP-binding domain-like"/>
    <property type="match status" value="2"/>
</dbReference>
<dbReference type="SUPFAM" id="SSF81324">
    <property type="entry name" value="Voltage-gated potassium channels"/>
    <property type="match status" value="2"/>
</dbReference>
<feature type="domain" description="Cyclic nucleotide-binding" evidence="4">
    <location>
        <begin position="999"/>
        <end position="1109"/>
    </location>
</feature>
<protein>
    <recommendedName>
        <fullName evidence="4">Cyclic nucleotide-binding domain-containing protein</fullName>
    </recommendedName>
</protein>
<dbReference type="SMART" id="SM00100">
    <property type="entry name" value="cNMP"/>
    <property type="match status" value="2"/>
</dbReference>
<feature type="transmembrane region" description="Helical" evidence="3">
    <location>
        <begin position="139"/>
        <end position="162"/>
    </location>
</feature>
<comment type="caution">
    <text evidence="5">The sequence shown here is derived from an EMBL/GenBank/DDBJ whole genome shotgun (WGS) entry which is preliminary data.</text>
</comment>
<dbReference type="Pfam" id="PF00027">
    <property type="entry name" value="cNMP_binding"/>
    <property type="match status" value="2"/>
</dbReference>
<dbReference type="EMBL" id="RDQH01000327">
    <property type="protein sequence ID" value="RXI08291.1"/>
    <property type="molecule type" value="Genomic_DNA"/>
</dbReference>
<keyword evidence="6" id="KW-1185">Reference proteome</keyword>
<dbReference type="Gene3D" id="1.10.287.630">
    <property type="entry name" value="Helix hairpin bin"/>
    <property type="match status" value="2"/>
</dbReference>
<feature type="transmembrane region" description="Helical" evidence="3">
    <location>
        <begin position="326"/>
        <end position="347"/>
    </location>
</feature>
<reference evidence="5 6" key="1">
    <citation type="submission" date="2018-10" db="EMBL/GenBank/DDBJ databases">
        <title>A high-quality apple genome assembly.</title>
        <authorList>
            <person name="Hu J."/>
        </authorList>
    </citation>
    <scope>NUCLEOTIDE SEQUENCE [LARGE SCALE GENOMIC DNA]</scope>
    <source>
        <strain evidence="6">cv. HFTH1</strain>
        <tissue evidence="5">Young leaf</tissue>
    </source>
</reference>
<feature type="transmembrane region" description="Helical" evidence="3">
    <location>
        <begin position="211"/>
        <end position="231"/>
    </location>
</feature>
<dbReference type="Proteomes" id="UP000290289">
    <property type="component" value="Chromosome 1"/>
</dbReference>
<dbReference type="InterPro" id="IPR018490">
    <property type="entry name" value="cNMP-bd_dom_sf"/>
</dbReference>
<dbReference type="GO" id="GO:0016020">
    <property type="term" value="C:membrane"/>
    <property type="evidence" value="ECO:0007669"/>
    <property type="project" value="UniProtKB-SubCell"/>
</dbReference>
<evidence type="ECO:0000256" key="3">
    <source>
        <dbReference type="SAM" id="Phobius"/>
    </source>
</evidence>
<dbReference type="GO" id="GO:0034220">
    <property type="term" value="P:monoatomic ion transmembrane transport"/>
    <property type="evidence" value="ECO:0007669"/>
    <property type="project" value="UniProtKB-KW"/>
</dbReference>
<dbReference type="InterPro" id="IPR000595">
    <property type="entry name" value="cNMP-bd_dom"/>
</dbReference>
<name>A0A498KM96_MALDO</name>
<feature type="transmembrane region" description="Helical" evidence="3">
    <location>
        <begin position="895"/>
        <end position="916"/>
    </location>
</feature>
<dbReference type="PANTHER" id="PTHR45651:SF36">
    <property type="entry name" value="CYCLIC NUCLEOTIDE-BINDING DOMAIN-CONTAINING PROTEIN"/>
    <property type="match status" value="1"/>
</dbReference>
<dbReference type="InterPro" id="IPR014710">
    <property type="entry name" value="RmlC-like_jellyroll"/>
</dbReference>
<feature type="transmembrane region" description="Helical" evidence="3">
    <location>
        <begin position="779"/>
        <end position="800"/>
    </location>
</feature>
<keyword evidence="3" id="KW-1133">Transmembrane helix</keyword>
<dbReference type="AlphaFoldDB" id="A0A498KM96"/>
<dbReference type="PANTHER" id="PTHR45651">
    <property type="entry name" value="CYCLIC NUCLEOTIDE-GATED ION CHANNEL 15-RELATED-RELATED"/>
    <property type="match status" value="1"/>
</dbReference>
<evidence type="ECO:0000313" key="5">
    <source>
        <dbReference type="EMBL" id="RXI08291.1"/>
    </source>
</evidence>
<feature type="transmembrane region" description="Helical" evidence="3">
    <location>
        <begin position="710"/>
        <end position="733"/>
    </location>
</feature>
<feature type="domain" description="Cyclic nucleotide-binding" evidence="4">
    <location>
        <begin position="430"/>
        <end position="540"/>
    </location>
</feature>
<gene>
    <name evidence="5" type="ORF">DVH24_022435</name>
</gene>
<feature type="transmembrane region" description="Helical" evidence="3">
    <location>
        <begin position="92"/>
        <end position="110"/>
    </location>
</feature>
<keyword evidence="3" id="KW-0812">Transmembrane</keyword>
<organism evidence="5 6">
    <name type="scientific">Malus domestica</name>
    <name type="common">Apple</name>
    <name type="synonym">Pyrus malus</name>
    <dbReference type="NCBI Taxonomy" id="3750"/>
    <lineage>
        <taxon>Eukaryota</taxon>
        <taxon>Viridiplantae</taxon>
        <taxon>Streptophyta</taxon>
        <taxon>Embryophyta</taxon>
        <taxon>Tracheophyta</taxon>
        <taxon>Spermatophyta</taxon>
        <taxon>Magnoliopsida</taxon>
        <taxon>eudicotyledons</taxon>
        <taxon>Gunneridae</taxon>
        <taxon>Pentapetalae</taxon>
        <taxon>rosids</taxon>
        <taxon>fabids</taxon>
        <taxon>Rosales</taxon>
        <taxon>Rosaceae</taxon>
        <taxon>Amygdaloideae</taxon>
        <taxon>Maleae</taxon>
        <taxon>Malus</taxon>
    </lineage>
</organism>